<dbReference type="Proteomes" id="UP000294257">
    <property type="component" value="Unassembled WGS sequence"/>
</dbReference>
<dbReference type="SUPFAM" id="SSF48498">
    <property type="entry name" value="Tetracyclin repressor-like, C-terminal domain"/>
    <property type="match status" value="1"/>
</dbReference>
<dbReference type="OrthoDB" id="3210235at2"/>
<name>A0A4Q7KJ94_9PSEU</name>
<dbReference type="AlphaFoldDB" id="A0A4Q7KJ94"/>
<dbReference type="PANTHER" id="PTHR30055:SF235">
    <property type="entry name" value="TRANSCRIPTIONAL REGULATORY PROTEIN"/>
    <property type="match status" value="1"/>
</dbReference>
<dbReference type="Pfam" id="PF00440">
    <property type="entry name" value="TetR_N"/>
    <property type="match status" value="1"/>
</dbReference>
<dbReference type="PRINTS" id="PR00455">
    <property type="entry name" value="HTHTETR"/>
</dbReference>
<gene>
    <name evidence="4" type="ORF">EV193_10992</name>
</gene>
<dbReference type="PANTHER" id="PTHR30055">
    <property type="entry name" value="HTH-TYPE TRANSCRIPTIONAL REGULATOR RUTR"/>
    <property type="match status" value="1"/>
</dbReference>
<evidence type="ECO:0000256" key="1">
    <source>
        <dbReference type="ARBA" id="ARBA00023125"/>
    </source>
</evidence>
<reference evidence="4 5" key="1">
    <citation type="submission" date="2019-02" db="EMBL/GenBank/DDBJ databases">
        <title>Genomic Encyclopedia of Type Strains, Phase IV (KMG-IV): sequencing the most valuable type-strain genomes for metagenomic binning, comparative biology and taxonomic classification.</title>
        <authorList>
            <person name="Goeker M."/>
        </authorList>
    </citation>
    <scope>NUCLEOTIDE SEQUENCE [LARGE SCALE GENOMIC DNA]</scope>
    <source>
        <strain evidence="4 5">DSM 101727</strain>
    </source>
</reference>
<dbReference type="InterPro" id="IPR041678">
    <property type="entry name" value="TetR_C_16"/>
</dbReference>
<dbReference type="InterPro" id="IPR001647">
    <property type="entry name" value="HTH_TetR"/>
</dbReference>
<protein>
    <submittedName>
        <fullName evidence="4">TetR family transcriptional regulator</fullName>
    </submittedName>
</protein>
<feature type="domain" description="HTH tetR-type" evidence="3">
    <location>
        <begin position="11"/>
        <end position="71"/>
    </location>
</feature>
<dbReference type="RefSeq" id="WP_130346663.1">
    <property type="nucleotide sequence ID" value="NZ_SGWQ01000009.1"/>
</dbReference>
<dbReference type="InterPro" id="IPR009057">
    <property type="entry name" value="Homeodomain-like_sf"/>
</dbReference>
<comment type="caution">
    <text evidence="4">The sequence shown here is derived from an EMBL/GenBank/DDBJ whole genome shotgun (WGS) entry which is preliminary data.</text>
</comment>
<evidence type="ECO:0000313" key="4">
    <source>
        <dbReference type="EMBL" id="RZS34305.1"/>
    </source>
</evidence>
<accession>A0A4Q7KJ94</accession>
<evidence type="ECO:0000259" key="3">
    <source>
        <dbReference type="PROSITE" id="PS50977"/>
    </source>
</evidence>
<organism evidence="4 5">
    <name type="scientific">Herbihabitans rhizosphaerae</name>
    <dbReference type="NCBI Taxonomy" id="1872711"/>
    <lineage>
        <taxon>Bacteria</taxon>
        <taxon>Bacillati</taxon>
        <taxon>Actinomycetota</taxon>
        <taxon>Actinomycetes</taxon>
        <taxon>Pseudonocardiales</taxon>
        <taxon>Pseudonocardiaceae</taxon>
        <taxon>Herbihabitans</taxon>
    </lineage>
</organism>
<feature type="DNA-binding region" description="H-T-H motif" evidence="2">
    <location>
        <begin position="34"/>
        <end position="53"/>
    </location>
</feature>
<dbReference type="Gene3D" id="1.10.357.10">
    <property type="entry name" value="Tetracycline Repressor, domain 2"/>
    <property type="match status" value="1"/>
</dbReference>
<proteinExistence type="predicted"/>
<dbReference type="InterPro" id="IPR023772">
    <property type="entry name" value="DNA-bd_HTH_TetR-type_CS"/>
</dbReference>
<dbReference type="PROSITE" id="PS01081">
    <property type="entry name" value="HTH_TETR_1"/>
    <property type="match status" value="1"/>
</dbReference>
<sequence length="192" mass="20902">MARPGRRPGQTETRERILAAARKQFGERGYTGATIRSIAAEAEVNPALLHHFFGSKDQVFVEALQLPINPDIVVGVLTGGPREQAGERMVRLFLSLFASEQARQPVLAILRSATQNEQAARMMRGFLERVMLARVSEALGISTLRVSGMAGQIMGLMLLRYVVCAEPIASASEDEIVAMVAPVLQQYIDAPA</sequence>
<dbReference type="GO" id="GO:0000976">
    <property type="term" value="F:transcription cis-regulatory region binding"/>
    <property type="evidence" value="ECO:0007669"/>
    <property type="project" value="TreeGrafter"/>
</dbReference>
<evidence type="ECO:0000256" key="2">
    <source>
        <dbReference type="PROSITE-ProRule" id="PRU00335"/>
    </source>
</evidence>
<evidence type="ECO:0000313" key="5">
    <source>
        <dbReference type="Proteomes" id="UP000294257"/>
    </source>
</evidence>
<dbReference type="InterPro" id="IPR036271">
    <property type="entry name" value="Tet_transcr_reg_TetR-rel_C_sf"/>
</dbReference>
<dbReference type="InterPro" id="IPR050109">
    <property type="entry name" value="HTH-type_TetR-like_transc_reg"/>
</dbReference>
<dbReference type="Gene3D" id="1.10.10.60">
    <property type="entry name" value="Homeodomain-like"/>
    <property type="match status" value="1"/>
</dbReference>
<keyword evidence="5" id="KW-1185">Reference proteome</keyword>
<dbReference type="SUPFAM" id="SSF46689">
    <property type="entry name" value="Homeodomain-like"/>
    <property type="match status" value="1"/>
</dbReference>
<dbReference type="PROSITE" id="PS50977">
    <property type="entry name" value="HTH_TETR_2"/>
    <property type="match status" value="1"/>
</dbReference>
<dbReference type="GO" id="GO:0003700">
    <property type="term" value="F:DNA-binding transcription factor activity"/>
    <property type="evidence" value="ECO:0007669"/>
    <property type="project" value="TreeGrafter"/>
</dbReference>
<dbReference type="EMBL" id="SGWQ01000009">
    <property type="protein sequence ID" value="RZS34305.1"/>
    <property type="molecule type" value="Genomic_DNA"/>
</dbReference>
<keyword evidence="1 2" id="KW-0238">DNA-binding</keyword>
<dbReference type="Pfam" id="PF17920">
    <property type="entry name" value="TetR_C_16"/>
    <property type="match status" value="1"/>
</dbReference>